<evidence type="ECO:0000256" key="2">
    <source>
        <dbReference type="ARBA" id="ARBA00005988"/>
    </source>
</evidence>
<dbReference type="GO" id="GO:0006508">
    <property type="term" value="P:proteolysis"/>
    <property type="evidence" value="ECO:0007669"/>
    <property type="project" value="UniProtKB-KW"/>
</dbReference>
<dbReference type="InterPro" id="IPR057246">
    <property type="entry name" value="CARBOXYPEPT_ZN_1"/>
</dbReference>
<evidence type="ECO:0000256" key="4">
    <source>
        <dbReference type="ARBA" id="ARBA00022723"/>
    </source>
</evidence>
<keyword evidence="4" id="KW-0479">Metal-binding</keyword>
<comment type="cofactor">
    <cofactor evidence="1">
        <name>Zn(2+)</name>
        <dbReference type="ChEBI" id="CHEBI:29105"/>
    </cofactor>
</comment>
<dbReference type="PANTHER" id="PTHR11705">
    <property type="entry name" value="PROTEASE FAMILY M14 CARBOXYPEPTIDASE A,B"/>
    <property type="match status" value="1"/>
</dbReference>
<feature type="active site" description="Proton donor/acceptor" evidence="8">
    <location>
        <position position="366"/>
    </location>
</feature>
<feature type="domain" description="LysM" evidence="9">
    <location>
        <begin position="51"/>
        <end position="95"/>
    </location>
</feature>
<organism evidence="11 12">
    <name type="scientific">Alkalihalophilus pseudofirmus</name>
    <name type="common">Bacillus pseudofirmus</name>
    <dbReference type="NCBI Taxonomy" id="79885"/>
    <lineage>
        <taxon>Bacteria</taxon>
        <taxon>Bacillati</taxon>
        <taxon>Bacillota</taxon>
        <taxon>Bacilli</taxon>
        <taxon>Bacillales</taxon>
        <taxon>Bacillaceae</taxon>
        <taxon>Alkalihalophilus</taxon>
    </lineage>
</organism>
<keyword evidence="6" id="KW-0862">Zinc</keyword>
<dbReference type="GO" id="GO:0008270">
    <property type="term" value="F:zinc ion binding"/>
    <property type="evidence" value="ECO:0007669"/>
    <property type="project" value="InterPro"/>
</dbReference>
<evidence type="ECO:0000313" key="11">
    <source>
        <dbReference type="EMBL" id="MDV2886649.1"/>
    </source>
</evidence>
<evidence type="ECO:0000256" key="8">
    <source>
        <dbReference type="PROSITE-ProRule" id="PRU01379"/>
    </source>
</evidence>
<dbReference type="Proteomes" id="UP001285636">
    <property type="component" value="Unassembled WGS sequence"/>
</dbReference>
<evidence type="ECO:0000259" key="9">
    <source>
        <dbReference type="PROSITE" id="PS51782"/>
    </source>
</evidence>
<dbReference type="PROSITE" id="PS52035">
    <property type="entry name" value="PEPTIDASE_M14"/>
    <property type="match status" value="1"/>
</dbReference>
<reference evidence="11" key="1">
    <citation type="submission" date="2023-10" db="EMBL/GenBank/DDBJ databases">
        <title>Screening of Alkalihalophilus pseudofirmusBZ-TG-HK211 and Its Alleviation of Salt Stress on Rapeseed Growth.</title>
        <authorList>
            <person name="Zhao B."/>
            <person name="Guo T."/>
        </authorList>
    </citation>
    <scope>NUCLEOTIDE SEQUENCE</scope>
    <source>
        <strain evidence="11">BZ-TG-HK211</strain>
    </source>
</reference>
<dbReference type="PROSITE" id="PS51782">
    <property type="entry name" value="LYSM"/>
    <property type="match status" value="1"/>
</dbReference>
<dbReference type="AlphaFoldDB" id="A0AAJ2U1Q8"/>
<keyword evidence="5" id="KW-0378">Hydrolase</keyword>
<dbReference type="EMBL" id="JAWJAY010000004">
    <property type="protein sequence ID" value="MDV2886649.1"/>
    <property type="molecule type" value="Genomic_DNA"/>
</dbReference>
<dbReference type="Gene3D" id="3.10.350.10">
    <property type="entry name" value="LysM domain"/>
    <property type="match status" value="1"/>
</dbReference>
<gene>
    <name evidence="11" type="ORF">RYX45_15765</name>
</gene>
<dbReference type="InterPro" id="IPR036779">
    <property type="entry name" value="LysM_dom_sf"/>
</dbReference>
<dbReference type="SMART" id="SM00631">
    <property type="entry name" value="Zn_pept"/>
    <property type="match status" value="1"/>
</dbReference>
<dbReference type="SUPFAM" id="SSF54106">
    <property type="entry name" value="LysM domain"/>
    <property type="match status" value="1"/>
</dbReference>
<evidence type="ECO:0000259" key="10">
    <source>
        <dbReference type="PROSITE" id="PS52035"/>
    </source>
</evidence>
<dbReference type="Pfam" id="PF01476">
    <property type="entry name" value="LysM"/>
    <property type="match status" value="2"/>
</dbReference>
<evidence type="ECO:0000256" key="6">
    <source>
        <dbReference type="ARBA" id="ARBA00022833"/>
    </source>
</evidence>
<evidence type="ECO:0000256" key="7">
    <source>
        <dbReference type="ARBA" id="ARBA00023049"/>
    </source>
</evidence>
<dbReference type="CDD" id="cd06229">
    <property type="entry name" value="M14_Endopeptidase_I"/>
    <property type="match status" value="1"/>
</dbReference>
<dbReference type="PANTHER" id="PTHR11705:SF143">
    <property type="entry name" value="SLL0236 PROTEIN"/>
    <property type="match status" value="1"/>
</dbReference>
<keyword evidence="7" id="KW-0482">Metalloprotease</keyword>
<evidence type="ECO:0000313" key="12">
    <source>
        <dbReference type="Proteomes" id="UP001285636"/>
    </source>
</evidence>
<dbReference type="InterPro" id="IPR000834">
    <property type="entry name" value="Peptidase_M14"/>
</dbReference>
<accession>A0AAJ2U1Q8</accession>
<dbReference type="InterPro" id="IPR034274">
    <property type="entry name" value="ENP1_M14_CPD"/>
</dbReference>
<evidence type="ECO:0000256" key="1">
    <source>
        <dbReference type="ARBA" id="ARBA00001947"/>
    </source>
</evidence>
<evidence type="ECO:0000256" key="3">
    <source>
        <dbReference type="ARBA" id="ARBA00022670"/>
    </source>
</evidence>
<protein>
    <submittedName>
        <fullName evidence="11">M14 family metallopeptidase</fullName>
    </submittedName>
</protein>
<comment type="similarity">
    <text evidence="2 8">Belongs to the peptidase M14 family.</text>
</comment>
<dbReference type="Gene3D" id="3.40.630.10">
    <property type="entry name" value="Zn peptidases"/>
    <property type="match status" value="1"/>
</dbReference>
<dbReference type="GO" id="GO:0004181">
    <property type="term" value="F:metallocarboxypeptidase activity"/>
    <property type="evidence" value="ECO:0007669"/>
    <property type="project" value="InterPro"/>
</dbReference>
<keyword evidence="3" id="KW-0645">Protease</keyword>
<proteinExistence type="inferred from homology"/>
<evidence type="ECO:0000256" key="5">
    <source>
        <dbReference type="ARBA" id="ARBA00022801"/>
    </source>
</evidence>
<dbReference type="PROSITE" id="PS00132">
    <property type="entry name" value="CARBOXYPEPT_ZN_1"/>
    <property type="match status" value="1"/>
</dbReference>
<dbReference type="RefSeq" id="WP_323467316.1">
    <property type="nucleotide sequence ID" value="NZ_CP144224.1"/>
</dbReference>
<dbReference type="SUPFAM" id="SSF53187">
    <property type="entry name" value="Zn-dependent exopeptidases"/>
    <property type="match status" value="1"/>
</dbReference>
<dbReference type="SMART" id="SM00257">
    <property type="entry name" value="LysM"/>
    <property type="match status" value="2"/>
</dbReference>
<comment type="caution">
    <text evidence="11">The sequence shown here is derived from an EMBL/GenBank/DDBJ whole genome shotgun (WGS) entry which is preliminary data.</text>
</comment>
<feature type="domain" description="Peptidase M14" evidence="10">
    <location>
        <begin position="108"/>
        <end position="394"/>
    </location>
</feature>
<sequence>MLVRVRRGDNLWYYSQLFRLPLQLVIDSNGGVNPNALQVGALARIPGYTIQSYTIQSGDTFWTLSREFGLPIDSIFLLNQQTNPTMLQVGTNLLLPRRVTAKIADITDDYRFSKMTADLDQLTEIYPFIRRRVIGRSVMGKPIEEIKVGNGPKRVHLNGSFHAHEWITTPVLVDFLNEYLLAMTNQQTIREIPVLPFYNEVELSIVAMVNPDGVDLVIDGLPDEEPYRSDVLEINNGSTDFSGWRANIQGVDLNNQYPASWEEEAATKPAQPAPRDFPGYAPLTEPESIAIAELTIESDFSRVLAFHTQGEVIFWGFQGLEPPESEVMVGEFARVSGFRPIQYVDSYAGYKDWFIEQWRRPGFTVELGLGENPLPFSDYPKLYEDAQAIILASLYM</sequence>
<dbReference type="InterPro" id="IPR018392">
    <property type="entry name" value="LysM"/>
</dbReference>
<dbReference type="GO" id="GO:0005615">
    <property type="term" value="C:extracellular space"/>
    <property type="evidence" value="ECO:0007669"/>
    <property type="project" value="TreeGrafter"/>
</dbReference>
<name>A0AAJ2U1Q8_ALKPS</name>
<dbReference type="Pfam" id="PF00246">
    <property type="entry name" value="Peptidase_M14"/>
    <property type="match status" value="1"/>
</dbReference>
<dbReference type="CDD" id="cd00118">
    <property type="entry name" value="LysM"/>
    <property type="match status" value="1"/>
</dbReference>